<dbReference type="OrthoDB" id="9834152at2"/>
<reference evidence="2" key="1">
    <citation type="submission" date="2016-10" db="EMBL/GenBank/DDBJ databases">
        <authorList>
            <person name="Varghese N."/>
            <person name="Submissions S."/>
        </authorList>
    </citation>
    <scope>NUCLEOTIDE SEQUENCE [LARGE SCALE GENOMIC DNA]</scope>
    <source>
        <strain evidence="2">ATCC 25963</strain>
    </source>
</reference>
<dbReference type="SUPFAM" id="SSF160631">
    <property type="entry name" value="SMI1/KNR4-like"/>
    <property type="match status" value="1"/>
</dbReference>
<dbReference type="InterPro" id="IPR037883">
    <property type="entry name" value="Knr4/Smi1-like_sf"/>
</dbReference>
<dbReference type="Proteomes" id="UP000199400">
    <property type="component" value="Unassembled WGS sequence"/>
</dbReference>
<dbReference type="RefSeq" id="WP_096327534.1">
    <property type="nucleotide sequence ID" value="NZ_FOMX01000077.1"/>
</dbReference>
<evidence type="ECO:0000313" key="1">
    <source>
        <dbReference type="EMBL" id="SFF44433.1"/>
    </source>
</evidence>
<keyword evidence="2" id="KW-1185">Reference proteome</keyword>
<dbReference type="AlphaFoldDB" id="A0A1I2IS14"/>
<evidence type="ECO:0000313" key="2">
    <source>
        <dbReference type="Proteomes" id="UP000199400"/>
    </source>
</evidence>
<name>A0A1I2IS14_9BACT</name>
<proteinExistence type="predicted"/>
<sequence length="227" mass="24963">MTDLPRSHLIEGAAKRAYLALIAAERGSDVVATPEIVVSFDAEAVAGVERELGLRFDPAILLLFSDADVFGMYDLDLAQLPSLRDEAAEAGVPASLVPLGRDGHEWICVERRAAAARIVVYPDDDQSRTSLPVADWLDEVVERHLHGSEPTDAERRALEAWMAKATLEVRLAAAERTPRSPYRVKHPKFGEGVVQREEQSGADTKLEIDFGEAGVRVLLSRFVERLP</sequence>
<accession>A0A1I2IS14</accession>
<organism evidence="1 2">
    <name type="scientific">Nannocystis exedens</name>
    <dbReference type="NCBI Taxonomy" id="54"/>
    <lineage>
        <taxon>Bacteria</taxon>
        <taxon>Pseudomonadati</taxon>
        <taxon>Myxococcota</taxon>
        <taxon>Polyangia</taxon>
        <taxon>Nannocystales</taxon>
        <taxon>Nannocystaceae</taxon>
        <taxon>Nannocystis</taxon>
    </lineage>
</organism>
<gene>
    <name evidence="1" type="ORF">SAMN02745121_08889</name>
</gene>
<dbReference type="EMBL" id="FOMX01000077">
    <property type="protein sequence ID" value="SFF44433.1"/>
    <property type="molecule type" value="Genomic_DNA"/>
</dbReference>
<protein>
    <submittedName>
        <fullName evidence="1">Uncharacterized protein</fullName>
    </submittedName>
</protein>
<dbReference type="Pfam" id="PF21196">
    <property type="entry name" value="PcrA_UvrD_tudor"/>
    <property type="match status" value="1"/>
</dbReference>